<keyword evidence="9" id="KW-1185">Reference proteome</keyword>
<dbReference type="PANTHER" id="PTHR30632">
    <property type="entry name" value="MOLYBDATE-BINDING PERIPLASMIC PROTEIN"/>
    <property type="match status" value="1"/>
</dbReference>
<name>A0A369VXU0_9SPHN</name>
<evidence type="ECO:0000256" key="4">
    <source>
        <dbReference type="ARBA" id="ARBA00022729"/>
    </source>
</evidence>
<comment type="similarity">
    <text evidence="1">Belongs to the bacterial solute-binding protein ModA family.</text>
</comment>
<dbReference type="Gene3D" id="3.40.190.10">
    <property type="entry name" value="Periplasmic binding protein-like II"/>
    <property type="match status" value="2"/>
</dbReference>
<dbReference type="SUPFAM" id="SSF53850">
    <property type="entry name" value="Periplasmic binding protein-like II"/>
    <property type="match status" value="1"/>
</dbReference>
<evidence type="ECO:0000256" key="1">
    <source>
        <dbReference type="ARBA" id="ARBA00009175"/>
    </source>
</evidence>
<dbReference type="AlphaFoldDB" id="A0A369VXU0"/>
<organism evidence="8 9">
    <name type="scientific">Sphingomonas aracearum</name>
    <dbReference type="NCBI Taxonomy" id="2283317"/>
    <lineage>
        <taxon>Bacteria</taxon>
        <taxon>Pseudomonadati</taxon>
        <taxon>Pseudomonadota</taxon>
        <taxon>Alphaproteobacteria</taxon>
        <taxon>Sphingomonadales</taxon>
        <taxon>Sphingomonadaceae</taxon>
        <taxon>Sphingomonas</taxon>
    </lineage>
</organism>
<dbReference type="GO" id="GO:1901359">
    <property type="term" value="F:tungstate binding"/>
    <property type="evidence" value="ECO:0007669"/>
    <property type="project" value="UniProtKB-ARBA"/>
</dbReference>
<dbReference type="GO" id="GO:0046872">
    <property type="term" value="F:metal ion binding"/>
    <property type="evidence" value="ECO:0007669"/>
    <property type="project" value="UniProtKB-KW"/>
</dbReference>
<feature type="binding site" evidence="6">
    <location>
        <position position="31"/>
    </location>
    <ligand>
        <name>molybdate</name>
        <dbReference type="ChEBI" id="CHEBI:36264"/>
    </ligand>
</feature>
<dbReference type="Proteomes" id="UP000253918">
    <property type="component" value="Unassembled WGS sequence"/>
</dbReference>
<comment type="subunit">
    <text evidence="5">The complex is composed of two ATP-binding proteins (ModC), two transmembrane proteins (ModB) and a solute-binding protein (ModA).</text>
</comment>
<keyword evidence="2 6" id="KW-0500">Molybdenum</keyword>
<feature type="binding site" evidence="6">
    <location>
        <position position="144"/>
    </location>
    <ligand>
        <name>molybdate</name>
        <dbReference type="ChEBI" id="CHEBI:36264"/>
    </ligand>
</feature>
<evidence type="ECO:0000313" key="9">
    <source>
        <dbReference type="Proteomes" id="UP000253918"/>
    </source>
</evidence>
<protein>
    <submittedName>
        <fullName evidence="8">Molybdate ABC transporter substrate-binding protein</fullName>
    </submittedName>
</protein>
<dbReference type="NCBIfam" id="TIGR01256">
    <property type="entry name" value="modA"/>
    <property type="match status" value="1"/>
</dbReference>
<dbReference type="GO" id="GO:0030288">
    <property type="term" value="C:outer membrane-bounded periplasmic space"/>
    <property type="evidence" value="ECO:0007669"/>
    <property type="project" value="TreeGrafter"/>
</dbReference>
<evidence type="ECO:0000313" key="8">
    <source>
        <dbReference type="EMBL" id="RDE07204.1"/>
    </source>
</evidence>
<keyword evidence="3 6" id="KW-0479">Metal-binding</keyword>
<proteinExistence type="inferred from homology"/>
<sequence length="252" mass="26092">MRRRLFLLACSAMLLGAAPPPAGITVFAAASLTDALGALGRAYTQATGVPVRFSFASSSQVARQINGGARADLFVSADSAWMDEVQRAGRVQPGTRATLLRGRLVLVAARGTATRLAIRPGFPLAQALGARGRLAVGDPAFVPAGRYAQAALTRLGVWPSVAGRLARAENVRVALAYVARGEAPLGIVYGSDAKVERGVRVVGVFPAASHPPIVYPAALVKGAAPQAAGFLRFLQGAHAQAAFARFGFLPAR</sequence>
<dbReference type="OrthoDB" id="9785015at2"/>
<reference evidence="8 9" key="1">
    <citation type="submission" date="2018-07" db="EMBL/GenBank/DDBJ databases">
        <title>a novel species of Sphingomonas isolated from the rhizosphere soil of Araceae plant.</title>
        <authorList>
            <person name="Zhiyong W."/>
            <person name="Qinglan Z."/>
            <person name="Zhiwei F."/>
            <person name="Ding X."/>
            <person name="Gejiao W."/>
            <person name="Shixue Z."/>
        </authorList>
    </citation>
    <scope>NUCLEOTIDE SEQUENCE [LARGE SCALE GENOMIC DNA]</scope>
    <source>
        <strain evidence="8 9">WZY 27</strain>
    </source>
</reference>
<gene>
    <name evidence="8" type="primary">modA</name>
    <name evidence="8" type="ORF">DVW87_06075</name>
</gene>
<dbReference type="PIRSF" id="PIRSF004846">
    <property type="entry name" value="ModA"/>
    <property type="match status" value="1"/>
</dbReference>
<keyword evidence="4 7" id="KW-0732">Signal</keyword>
<feature type="binding site" evidence="6">
    <location>
        <position position="58"/>
    </location>
    <ligand>
        <name>molybdate</name>
        <dbReference type="ChEBI" id="CHEBI:36264"/>
    </ligand>
</feature>
<dbReference type="GO" id="GO:0030973">
    <property type="term" value="F:molybdate ion binding"/>
    <property type="evidence" value="ECO:0007669"/>
    <property type="project" value="TreeGrafter"/>
</dbReference>
<dbReference type="FunFam" id="3.40.190.10:FF:000035">
    <property type="entry name" value="Molybdate ABC transporter substrate-binding protein"/>
    <property type="match status" value="1"/>
</dbReference>
<feature type="binding site" evidence="6">
    <location>
        <position position="189"/>
    </location>
    <ligand>
        <name>molybdate</name>
        <dbReference type="ChEBI" id="CHEBI:36264"/>
    </ligand>
</feature>
<evidence type="ECO:0000256" key="7">
    <source>
        <dbReference type="SAM" id="SignalP"/>
    </source>
</evidence>
<evidence type="ECO:0000256" key="3">
    <source>
        <dbReference type="ARBA" id="ARBA00022723"/>
    </source>
</evidence>
<feature type="chain" id="PRO_5016587679" evidence="7">
    <location>
        <begin position="23"/>
        <end position="252"/>
    </location>
</feature>
<accession>A0A369VXU0</accession>
<dbReference type="Pfam" id="PF13531">
    <property type="entry name" value="SBP_bac_11"/>
    <property type="match status" value="1"/>
</dbReference>
<evidence type="ECO:0000256" key="6">
    <source>
        <dbReference type="PIRSR" id="PIRSR004846-1"/>
    </source>
</evidence>
<dbReference type="RefSeq" id="WP_114686784.1">
    <property type="nucleotide sequence ID" value="NZ_QQNB01000001.1"/>
</dbReference>
<comment type="caution">
    <text evidence="8">The sequence shown here is derived from an EMBL/GenBank/DDBJ whole genome shotgun (WGS) entry which is preliminary data.</text>
</comment>
<feature type="binding site" evidence="6">
    <location>
        <position position="171"/>
    </location>
    <ligand>
        <name>molybdate</name>
        <dbReference type="ChEBI" id="CHEBI:36264"/>
    </ligand>
</feature>
<dbReference type="GO" id="GO:0015689">
    <property type="term" value="P:molybdate ion transport"/>
    <property type="evidence" value="ECO:0007669"/>
    <property type="project" value="InterPro"/>
</dbReference>
<feature type="signal peptide" evidence="7">
    <location>
        <begin position="1"/>
        <end position="22"/>
    </location>
</feature>
<dbReference type="PANTHER" id="PTHR30632:SF17">
    <property type="entry name" value="MOLYBDATE-BINDING PROTEIN MODA"/>
    <property type="match status" value="1"/>
</dbReference>
<dbReference type="InterPro" id="IPR005950">
    <property type="entry name" value="ModA"/>
</dbReference>
<dbReference type="EMBL" id="QQNB01000001">
    <property type="protein sequence ID" value="RDE07204.1"/>
    <property type="molecule type" value="Genomic_DNA"/>
</dbReference>
<evidence type="ECO:0000256" key="2">
    <source>
        <dbReference type="ARBA" id="ARBA00022505"/>
    </source>
</evidence>
<evidence type="ECO:0000256" key="5">
    <source>
        <dbReference type="ARBA" id="ARBA00062515"/>
    </source>
</evidence>
<dbReference type="InterPro" id="IPR050682">
    <property type="entry name" value="ModA/WtpA"/>
</dbReference>